<dbReference type="AlphaFoldDB" id="A0AAW2FUV0"/>
<keyword evidence="2" id="KW-1185">Reference proteome</keyword>
<sequence length="101" mass="11576">MTSRTSRCRYNYISLLGIPCRINCIVSACPLCESRVSGLGDISQPLRLRCPRAHPLCFMFHPFSCFSYFSSTFCLNLTCSTSCCDYLLYTSFILRKRNSRC</sequence>
<gene>
    <name evidence="1" type="ORF">PUN28_008820</name>
</gene>
<organism evidence="1 2">
    <name type="scientific">Cardiocondyla obscurior</name>
    <dbReference type="NCBI Taxonomy" id="286306"/>
    <lineage>
        <taxon>Eukaryota</taxon>
        <taxon>Metazoa</taxon>
        <taxon>Ecdysozoa</taxon>
        <taxon>Arthropoda</taxon>
        <taxon>Hexapoda</taxon>
        <taxon>Insecta</taxon>
        <taxon>Pterygota</taxon>
        <taxon>Neoptera</taxon>
        <taxon>Endopterygota</taxon>
        <taxon>Hymenoptera</taxon>
        <taxon>Apocrita</taxon>
        <taxon>Aculeata</taxon>
        <taxon>Formicoidea</taxon>
        <taxon>Formicidae</taxon>
        <taxon>Myrmicinae</taxon>
        <taxon>Cardiocondyla</taxon>
    </lineage>
</organism>
<dbReference type="EMBL" id="JADYXP020000008">
    <property type="protein sequence ID" value="KAL0117672.1"/>
    <property type="molecule type" value="Genomic_DNA"/>
</dbReference>
<evidence type="ECO:0000313" key="1">
    <source>
        <dbReference type="EMBL" id="KAL0117672.1"/>
    </source>
</evidence>
<name>A0AAW2FUV0_9HYME</name>
<proteinExistence type="predicted"/>
<protein>
    <submittedName>
        <fullName evidence="1">Uncharacterized protein</fullName>
    </submittedName>
</protein>
<accession>A0AAW2FUV0</accession>
<evidence type="ECO:0000313" key="2">
    <source>
        <dbReference type="Proteomes" id="UP001430953"/>
    </source>
</evidence>
<reference evidence="1 2" key="1">
    <citation type="submission" date="2023-03" db="EMBL/GenBank/DDBJ databases">
        <title>High recombination rates correlate with genetic variation in Cardiocondyla obscurior ants.</title>
        <authorList>
            <person name="Errbii M."/>
        </authorList>
    </citation>
    <scope>NUCLEOTIDE SEQUENCE [LARGE SCALE GENOMIC DNA]</scope>
    <source>
        <strain evidence="1">Alpha-2009</strain>
        <tissue evidence="1">Whole body</tissue>
    </source>
</reference>
<comment type="caution">
    <text evidence="1">The sequence shown here is derived from an EMBL/GenBank/DDBJ whole genome shotgun (WGS) entry which is preliminary data.</text>
</comment>
<dbReference type="Proteomes" id="UP001430953">
    <property type="component" value="Unassembled WGS sequence"/>
</dbReference>